<dbReference type="Proteomes" id="UP000245678">
    <property type="component" value="Unassembled WGS sequence"/>
</dbReference>
<organism evidence="6 7">
    <name type="scientific">Mucilaginibacter oryzae</name>
    <dbReference type="NCBI Taxonomy" id="468058"/>
    <lineage>
        <taxon>Bacteria</taxon>
        <taxon>Pseudomonadati</taxon>
        <taxon>Bacteroidota</taxon>
        <taxon>Sphingobacteriia</taxon>
        <taxon>Sphingobacteriales</taxon>
        <taxon>Sphingobacteriaceae</taxon>
        <taxon>Mucilaginibacter</taxon>
    </lineage>
</organism>
<evidence type="ECO:0000256" key="4">
    <source>
        <dbReference type="ARBA" id="ARBA00023163"/>
    </source>
</evidence>
<dbReference type="InterPro" id="IPR036388">
    <property type="entry name" value="WH-like_DNA-bd_sf"/>
</dbReference>
<dbReference type="PANTHER" id="PTHR30126:SF5">
    <property type="entry name" value="HTH-TYPE TRANSCRIPTIONAL ACTIVATOR CMPR"/>
    <property type="match status" value="1"/>
</dbReference>
<dbReference type="EMBL" id="QGHA01000001">
    <property type="protein sequence ID" value="PWK80173.1"/>
    <property type="molecule type" value="Genomic_DNA"/>
</dbReference>
<evidence type="ECO:0000256" key="1">
    <source>
        <dbReference type="ARBA" id="ARBA00009437"/>
    </source>
</evidence>
<comment type="similarity">
    <text evidence="1">Belongs to the LysR transcriptional regulatory family.</text>
</comment>
<protein>
    <submittedName>
        <fullName evidence="6">DNA-binding transcriptional LysR family regulator</fullName>
    </submittedName>
</protein>
<dbReference type="Pfam" id="PF00126">
    <property type="entry name" value="HTH_1"/>
    <property type="match status" value="1"/>
</dbReference>
<dbReference type="InterPro" id="IPR000847">
    <property type="entry name" value="LysR_HTH_N"/>
</dbReference>
<comment type="caution">
    <text evidence="6">The sequence shown here is derived from an EMBL/GenBank/DDBJ whole genome shotgun (WGS) entry which is preliminary data.</text>
</comment>
<dbReference type="SUPFAM" id="SSF46785">
    <property type="entry name" value="Winged helix' DNA-binding domain"/>
    <property type="match status" value="1"/>
</dbReference>
<dbReference type="PANTHER" id="PTHR30126">
    <property type="entry name" value="HTH-TYPE TRANSCRIPTIONAL REGULATOR"/>
    <property type="match status" value="1"/>
</dbReference>
<dbReference type="AlphaFoldDB" id="A0A316HJ42"/>
<dbReference type="InterPro" id="IPR005119">
    <property type="entry name" value="LysR_subst-bd"/>
</dbReference>
<sequence length="309" mass="35548">MNYTLHQLQIFLKVTQLKSITKAAEELHLTQPAVSIQLRNFQDQFEIPLTEVIGRQLYVTDFGTEIANAAEKILAEVYAINYKTLAYKGQLAGRLKLSVVSTGKYIMPYFLSGFLKQHPGIELVLDVTNRAKVIESLENNEVDFSLVSVLPDQLQVERTELMPNKLYLVGYKEHGLDKESYDHNIFEGLPLIYREPGSGTRHTMEKFINKYHLPVRKKMELTSNEAVKQAVIAGLGFSIMPLIGIKNELINGELRIIQVNGFPITSTWNLIWLKNKEFSPLADAYLNYLDRYKNQIISDKFRWFSDWDK</sequence>
<dbReference type="GO" id="GO:0000976">
    <property type="term" value="F:transcription cis-regulatory region binding"/>
    <property type="evidence" value="ECO:0007669"/>
    <property type="project" value="TreeGrafter"/>
</dbReference>
<dbReference type="PROSITE" id="PS50931">
    <property type="entry name" value="HTH_LYSR"/>
    <property type="match status" value="1"/>
</dbReference>
<dbReference type="Gene3D" id="1.10.10.10">
    <property type="entry name" value="Winged helix-like DNA-binding domain superfamily/Winged helix DNA-binding domain"/>
    <property type="match status" value="1"/>
</dbReference>
<dbReference type="RefSeq" id="WP_109606299.1">
    <property type="nucleotide sequence ID" value="NZ_QGHA01000001.1"/>
</dbReference>
<accession>A0A316HJ42</accession>
<dbReference type="InterPro" id="IPR036390">
    <property type="entry name" value="WH_DNA-bd_sf"/>
</dbReference>
<dbReference type="SUPFAM" id="SSF53850">
    <property type="entry name" value="Periplasmic binding protein-like II"/>
    <property type="match status" value="1"/>
</dbReference>
<dbReference type="Gene3D" id="3.40.190.290">
    <property type="match status" value="1"/>
</dbReference>
<feature type="domain" description="HTH lysR-type" evidence="5">
    <location>
        <begin position="1"/>
        <end position="60"/>
    </location>
</feature>
<evidence type="ECO:0000256" key="3">
    <source>
        <dbReference type="ARBA" id="ARBA00023125"/>
    </source>
</evidence>
<keyword evidence="4" id="KW-0804">Transcription</keyword>
<name>A0A316HJ42_9SPHI</name>
<evidence type="ECO:0000259" key="5">
    <source>
        <dbReference type="PROSITE" id="PS50931"/>
    </source>
</evidence>
<dbReference type="GO" id="GO:0003700">
    <property type="term" value="F:DNA-binding transcription factor activity"/>
    <property type="evidence" value="ECO:0007669"/>
    <property type="project" value="InterPro"/>
</dbReference>
<evidence type="ECO:0000313" key="7">
    <source>
        <dbReference type="Proteomes" id="UP000245678"/>
    </source>
</evidence>
<dbReference type="Pfam" id="PF03466">
    <property type="entry name" value="LysR_substrate"/>
    <property type="match status" value="1"/>
</dbReference>
<gene>
    <name evidence="6" type="ORF">LX99_00637</name>
</gene>
<keyword evidence="3 6" id="KW-0238">DNA-binding</keyword>
<reference evidence="6 7" key="1">
    <citation type="submission" date="2018-05" db="EMBL/GenBank/DDBJ databases">
        <title>Genomic Encyclopedia of Archaeal and Bacterial Type Strains, Phase II (KMG-II): from individual species to whole genera.</title>
        <authorList>
            <person name="Goeker M."/>
        </authorList>
    </citation>
    <scope>NUCLEOTIDE SEQUENCE [LARGE SCALE GENOMIC DNA]</scope>
    <source>
        <strain evidence="6 7">DSM 19975</strain>
    </source>
</reference>
<evidence type="ECO:0000256" key="2">
    <source>
        <dbReference type="ARBA" id="ARBA00023015"/>
    </source>
</evidence>
<keyword evidence="2" id="KW-0805">Transcription regulation</keyword>
<evidence type="ECO:0000313" key="6">
    <source>
        <dbReference type="EMBL" id="PWK80173.1"/>
    </source>
</evidence>
<keyword evidence="7" id="KW-1185">Reference proteome</keyword>
<proteinExistence type="inferred from homology"/>